<organism evidence="2 3">
    <name type="scientific">Ataeniobius toweri</name>
    <dbReference type="NCBI Taxonomy" id="208326"/>
    <lineage>
        <taxon>Eukaryota</taxon>
        <taxon>Metazoa</taxon>
        <taxon>Chordata</taxon>
        <taxon>Craniata</taxon>
        <taxon>Vertebrata</taxon>
        <taxon>Euteleostomi</taxon>
        <taxon>Actinopterygii</taxon>
        <taxon>Neopterygii</taxon>
        <taxon>Teleostei</taxon>
        <taxon>Neoteleostei</taxon>
        <taxon>Acanthomorphata</taxon>
        <taxon>Ovalentaria</taxon>
        <taxon>Atherinomorphae</taxon>
        <taxon>Cyprinodontiformes</taxon>
        <taxon>Goodeidae</taxon>
        <taxon>Ataeniobius</taxon>
    </lineage>
</organism>
<evidence type="ECO:0000313" key="3">
    <source>
        <dbReference type="Proteomes" id="UP001345963"/>
    </source>
</evidence>
<feature type="region of interest" description="Disordered" evidence="1">
    <location>
        <begin position="1"/>
        <end position="69"/>
    </location>
</feature>
<protein>
    <submittedName>
        <fullName evidence="2">Uncharacterized protein</fullName>
    </submittedName>
</protein>
<accession>A0ABU7BR61</accession>
<reference evidence="2 3" key="1">
    <citation type="submission" date="2021-07" db="EMBL/GenBank/DDBJ databases">
        <authorList>
            <person name="Palmer J.M."/>
        </authorList>
    </citation>
    <scope>NUCLEOTIDE SEQUENCE [LARGE SCALE GENOMIC DNA]</scope>
    <source>
        <strain evidence="2 3">AT_MEX2019</strain>
        <tissue evidence="2">Muscle</tissue>
    </source>
</reference>
<evidence type="ECO:0000313" key="2">
    <source>
        <dbReference type="EMBL" id="MED6252119.1"/>
    </source>
</evidence>
<evidence type="ECO:0000256" key="1">
    <source>
        <dbReference type="SAM" id="MobiDB-lite"/>
    </source>
</evidence>
<feature type="compositionally biased region" description="Basic residues" evidence="1">
    <location>
        <begin position="1"/>
        <end position="26"/>
    </location>
</feature>
<sequence length="79" mass="8862">MKRKVASVPRKRSSSSKPTKRGKQLWRRASQATSRAGDDIEDKWNSPGGPDIEAQAPTFTQRLPPGPRHHKIMVPKVCM</sequence>
<gene>
    <name evidence="2" type="ORF">ATANTOWER_007184</name>
</gene>
<dbReference type="Proteomes" id="UP001345963">
    <property type="component" value="Unassembled WGS sequence"/>
</dbReference>
<dbReference type="EMBL" id="JAHUTI010060835">
    <property type="protein sequence ID" value="MED6252119.1"/>
    <property type="molecule type" value="Genomic_DNA"/>
</dbReference>
<proteinExistence type="predicted"/>
<name>A0ABU7BR61_9TELE</name>
<keyword evidence="3" id="KW-1185">Reference proteome</keyword>
<comment type="caution">
    <text evidence="2">The sequence shown here is derived from an EMBL/GenBank/DDBJ whole genome shotgun (WGS) entry which is preliminary data.</text>
</comment>